<evidence type="ECO:0000313" key="2">
    <source>
        <dbReference type="Proteomes" id="UP001189624"/>
    </source>
</evidence>
<gene>
    <name evidence="1" type="ORF">AYBTSS11_LOCUS22946</name>
</gene>
<accession>A0AA86T7J1</accession>
<proteinExistence type="predicted"/>
<keyword evidence="2" id="KW-1185">Reference proteome</keyword>
<dbReference type="Gramene" id="rna-AYBTSS11_LOCUS22946">
    <property type="protein sequence ID" value="CAJ1970951.1"/>
    <property type="gene ID" value="gene-AYBTSS11_LOCUS22946"/>
</dbReference>
<dbReference type="AlphaFoldDB" id="A0AA86T7J1"/>
<dbReference type="Proteomes" id="UP001189624">
    <property type="component" value="Chromosome 8"/>
</dbReference>
<organism evidence="1 2">
    <name type="scientific">Sphenostylis stenocarpa</name>
    <dbReference type="NCBI Taxonomy" id="92480"/>
    <lineage>
        <taxon>Eukaryota</taxon>
        <taxon>Viridiplantae</taxon>
        <taxon>Streptophyta</taxon>
        <taxon>Embryophyta</taxon>
        <taxon>Tracheophyta</taxon>
        <taxon>Spermatophyta</taxon>
        <taxon>Magnoliopsida</taxon>
        <taxon>eudicotyledons</taxon>
        <taxon>Gunneridae</taxon>
        <taxon>Pentapetalae</taxon>
        <taxon>rosids</taxon>
        <taxon>fabids</taxon>
        <taxon>Fabales</taxon>
        <taxon>Fabaceae</taxon>
        <taxon>Papilionoideae</taxon>
        <taxon>50 kb inversion clade</taxon>
        <taxon>NPAAA clade</taxon>
        <taxon>indigoferoid/millettioid clade</taxon>
        <taxon>Phaseoleae</taxon>
        <taxon>Sphenostylis</taxon>
    </lineage>
</organism>
<name>A0AA86T7J1_9FABA</name>
<dbReference type="EMBL" id="OY731405">
    <property type="protein sequence ID" value="CAJ1970951.1"/>
    <property type="molecule type" value="Genomic_DNA"/>
</dbReference>
<evidence type="ECO:0000313" key="1">
    <source>
        <dbReference type="EMBL" id="CAJ1970951.1"/>
    </source>
</evidence>
<reference evidence="1" key="1">
    <citation type="submission" date="2023-10" db="EMBL/GenBank/DDBJ databases">
        <authorList>
            <person name="Domelevo Entfellner J.-B."/>
        </authorList>
    </citation>
    <scope>NUCLEOTIDE SEQUENCE</scope>
</reference>
<sequence length="82" mass="9710">MDEEEVKEVKMIIMDEEEVKEEKDVMDGEDVMKGEEVRKRKEVKEGEEVKDELRMDSGRKISNLKETQIVMESHHQQDLGFI</sequence>
<protein>
    <submittedName>
        <fullName evidence="1">Uncharacterized protein</fullName>
    </submittedName>
</protein>